<dbReference type="PROSITE" id="PS50835">
    <property type="entry name" value="IG_LIKE"/>
    <property type="match status" value="1"/>
</dbReference>
<dbReference type="Pfam" id="PF07679">
    <property type="entry name" value="I-set"/>
    <property type="match status" value="1"/>
</dbReference>
<dbReference type="InterPro" id="IPR013098">
    <property type="entry name" value="Ig_I-set"/>
</dbReference>
<dbReference type="SUPFAM" id="SSF48726">
    <property type="entry name" value="Immunoglobulin"/>
    <property type="match status" value="1"/>
</dbReference>
<dbReference type="GO" id="GO:0007411">
    <property type="term" value="P:axon guidance"/>
    <property type="evidence" value="ECO:0007669"/>
    <property type="project" value="TreeGrafter"/>
</dbReference>
<dbReference type="EMBL" id="JARGDH010000003">
    <property type="protein sequence ID" value="KAL0272516.1"/>
    <property type="molecule type" value="Genomic_DNA"/>
</dbReference>
<sequence>MLECKADGHPNPTIEWYKDGELVRASPGDSKSHRVILPTGSLFFLKVVHGRKDSDAGVYWCVARNSLGSARSRNATLDVAGK</sequence>
<dbReference type="AlphaFoldDB" id="A0AAW2HSS4"/>
<proteinExistence type="predicted"/>
<dbReference type="InterPro" id="IPR007110">
    <property type="entry name" value="Ig-like_dom"/>
</dbReference>
<accession>A0AAW2HSS4</accession>
<dbReference type="FunFam" id="2.60.40.10:FF:000026">
    <property type="entry name" value="roundabout homolog 2 isoform X1"/>
    <property type="match status" value="1"/>
</dbReference>
<dbReference type="InterPro" id="IPR003598">
    <property type="entry name" value="Ig_sub2"/>
</dbReference>
<comment type="caution">
    <text evidence="3">The sequence shown here is derived from an EMBL/GenBank/DDBJ whole genome shotgun (WGS) entry which is preliminary data.</text>
</comment>
<dbReference type="InterPro" id="IPR036179">
    <property type="entry name" value="Ig-like_dom_sf"/>
</dbReference>
<dbReference type="GO" id="GO:0030424">
    <property type="term" value="C:axon"/>
    <property type="evidence" value="ECO:0007669"/>
    <property type="project" value="TreeGrafter"/>
</dbReference>
<dbReference type="PANTHER" id="PTHR10075">
    <property type="entry name" value="BASIGIN RELATED"/>
    <property type="match status" value="1"/>
</dbReference>
<dbReference type="GO" id="GO:0007156">
    <property type="term" value="P:homophilic cell adhesion via plasma membrane adhesion molecules"/>
    <property type="evidence" value="ECO:0007669"/>
    <property type="project" value="TreeGrafter"/>
</dbReference>
<evidence type="ECO:0000259" key="2">
    <source>
        <dbReference type="PROSITE" id="PS50835"/>
    </source>
</evidence>
<dbReference type="GO" id="GO:0070593">
    <property type="term" value="P:dendrite self-avoidance"/>
    <property type="evidence" value="ECO:0007669"/>
    <property type="project" value="TreeGrafter"/>
</dbReference>
<dbReference type="SMART" id="SM00408">
    <property type="entry name" value="IGc2"/>
    <property type="match status" value="1"/>
</dbReference>
<dbReference type="Gene3D" id="2.60.40.10">
    <property type="entry name" value="Immunoglobulins"/>
    <property type="match status" value="1"/>
</dbReference>
<name>A0AAW2HSS4_9NEOP</name>
<dbReference type="PANTHER" id="PTHR10075:SF14">
    <property type="entry name" value="CELL ADHESION MOLECULE DSCAM2-RELATED"/>
    <property type="match status" value="1"/>
</dbReference>
<gene>
    <name evidence="3" type="ORF">PYX00_005452</name>
</gene>
<reference evidence="3" key="1">
    <citation type="journal article" date="2024" name="Gigascience">
        <title>Chromosome-level genome of the poultry shaft louse Menopon gallinae provides insight into the host-switching and adaptive evolution of parasitic lice.</title>
        <authorList>
            <person name="Xu Y."/>
            <person name="Ma L."/>
            <person name="Liu S."/>
            <person name="Liang Y."/>
            <person name="Liu Q."/>
            <person name="He Z."/>
            <person name="Tian L."/>
            <person name="Duan Y."/>
            <person name="Cai W."/>
            <person name="Li H."/>
            <person name="Song F."/>
        </authorList>
    </citation>
    <scope>NUCLEOTIDE SEQUENCE</scope>
    <source>
        <strain evidence="3">Cailab_2023a</strain>
    </source>
</reference>
<evidence type="ECO:0000256" key="1">
    <source>
        <dbReference type="ARBA" id="ARBA00023319"/>
    </source>
</evidence>
<dbReference type="InterPro" id="IPR013783">
    <property type="entry name" value="Ig-like_fold"/>
</dbReference>
<evidence type="ECO:0000313" key="3">
    <source>
        <dbReference type="EMBL" id="KAL0272516.1"/>
    </source>
</evidence>
<organism evidence="3">
    <name type="scientific">Menopon gallinae</name>
    <name type="common">poultry shaft louse</name>
    <dbReference type="NCBI Taxonomy" id="328185"/>
    <lineage>
        <taxon>Eukaryota</taxon>
        <taxon>Metazoa</taxon>
        <taxon>Ecdysozoa</taxon>
        <taxon>Arthropoda</taxon>
        <taxon>Hexapoda</taxon>
        <taxon>Insecta</taxon>
        <taxon>Pterygota</taxon>
        <taxon>Neoptera</taxon>
        <taxon>Paraneoptera</taxon>
        <taxon>Psocodea</taxon>
        <taxon>Troctomorpha</taxon>
        <taxon>Phthiraptera</taxon>
        <taxon>Amblycera</taxon>
        <taxon>Menoponidae</taxon>
        <taxon>Menopon</taxon>
    </lineage>
</organism>
<feature type="domain" description="Ig-like" evidence="2">
    <location>
        <begin position="1"/>
        <end position="78"/>
    </location>
</feature>
<dbReference type="GO" id="GO:0005886">
    <property type="term" value="C:plasma membrane"/>
    <property type="evidence" value="ECO:0007669"/>
    <property type="project" value="TreeGrafter"/>
</dbReference>
<dbReference type="GO" id="GO:0098632">
    <property type="term" value="F:cell-cell adhesion mediator activity"/>
    <property type="evidence" value="ECO:0007669"/>
    <property type="project" value="TreeGrafter"/>
</dbReference>
<keyword evidence="1" id="KW-0393">Immunoglobulin domain</keyword>
<protein>
    <recommendedName>
        <fullName evidence="2">Ig-like domain-containing protein</fullName>
    </recommendedName>
</protein>